<dbReference type="RefSeq" id="WP_091779488.1">
    <property type="nucleotide sequence ID" value="NZ_FNDI01000009.1"/>
</dbReference>
<sequence>MVTPTHAPRERSTVAQTFGRFRAGLEYAALPPVVVERAKHFFIDSIPIALHGSTLDSSPPVRMLAAARPIRGGATLLGRPAPAHAAWAALVNDMAAHSTELDDIFLPGSIHSESLRALPGHPRAFAF</sequence>
<evidence type="ECO:0000256" key="1">
    <source>
        <dbReference type="ARBA" id="ARBA00006174"/>
    </source>
</evidence>
<evidence type="ECO:0000313" key="4">
    <source>
        <dbReference type="Proteomes" id="UP000198900"/>
    </source>
</evidence>
<comment type="caution">
    <text evidence="3">The sequence shown here is derived from an EMBL/GenBank/DDBJ whole genome shotgun (WGS) entry which is preliminary data.</text>
</comment>
<dbReference type="InterPro" id="IPR042183">
    <property type="entry name" value="MmgE/PrpD_sf_1"/>
</dbReference>
<proteinExistence type="inferred from homology"/>
<gene>
    <name evidence="3" type="ORF">SAMN04487926_10944</name>
</gene>
<dbReference type="PANTHER" id="PTHR16943">
    <property type="entry name" value="2-METHYLCITRATE DEHYDRATASE-RELATED"/>
    <property type="match status" value="1"/>
</dbReference>
<dbReference type="PANTHER" id="PTHR16943:SF8">
    <property type="entry name" value="2-METHYLCITRATE DEHYDRATASE"/>
    <property type="match status" value="1"/>
</dbReference>
<keyword evidence="4" id="KW-1185">Reference proteome</keyword>
<feature type="domain" description="MmgE/PrpD N-terminal" evidence="2">
    <location>
        <begin position="17"/>
        <end position="114"/>
    </location>
</feature>
<dbReference type="Pfam" id="PF03972">
    <property type="entry name" value="MmgE_PrpD_N"/>
    <property type="match status" value="1"/>
</dbReference>
<dbReference type="SUPFAM" id="SSF103378">
    <property type="entry name" value="2-methylcitrate dehydratase PrpD"/>
    <property type="match status" value="1"/>
</dbReference>
<dbReference type="AlphaFoldDB" id="A0A7Z7B6L1"/>
<comment type="similarity">
    <text evidence="1">Belongs to the PrpD family.</text>
</comment>
<name>A0A7Z7B6L1_9BURK</name>
<evidence type="ECO:0000313" key="3">
    <source>
        <dbReference type="EMBL" id="SDH87708.1"/>
    </source>
</evidence>
<dbReference type="InterPro" id="IPR045336">
    <property type="entry name" value="MmgE_PrpD_N"/>
</dbReference>
<dbReference type="Gene3D" id="1.10.4100.10">
    <property type="entry name" value="2-methylcitrate dehydratase PrpD"/>
    <property type="match status" value="1"/>
</dbReference>
<accession>A0A7Z7B6L1</accession>
<protein>
    <submittedName>
        <fullName evidence="3">MmgE/PrpD family protein</fullName>
    </submittedName>
</protein>
<evidence type="ECO:0000259" key="2">
    <source>
        <dbReference type="Pfam" id="PF03972"/>
    </source>
</evidence>
<organism evidence="3 4">
    <name type="scientific">Paraburkholderia steynii</name>
    <dbReference type="NCBI Taxonomy" id="1245441"/>
    <lineage>
        <taxon>Bacteria</taxon>
        <taxon>Pseudomonadati</taxon>
        <taxon>Pseudomonadota</taxon>
        <taxon>Betaproteobacteria</taxon>
        <taxon>Burkholderiales</taxon>
        <taxon>Burkholderiaceae</taxon>
        <taxon>Paraburkholderia</taxon>
    </lineage>
</organism>
<dbReference type="InterPro" id="IPR036148">
    <property type="entry name" value="MmgE/PrpD_sf"/>
</dbReference>
<dbReference type="InterPro" id="IPR005656">
    <property type="entry name" value="MmgE_PrpD"/>
</dbReference>
<dbReference type="Proteomes" id="UP000198900">
    <property type="component" value="Unassembled WGS sequence"/>
</dbReference>
<reference evidence="3" key="1">
    <citation type="submission" date="2016-10" db="EMBL/GenBank/DDBJ databases">
        <authorList>
            <person name="Varghese N."/>
            <person name="Submissions S."/>
        </authorList>
    </citation>
    <scope>NUCLEOTIDE SEQUENCE [LARGE SCALE GENOMIC DNA]</scope>
    <source>
        <strain evidence="3">YR281</strain>
    </source>
</reference>
<dbReference type="GO" id="GO:0016829">
    <property type="term" value="F:lyase activity"/>
    <property type="evidence" value="ECO:0007669"/>
    <property type="project" value="InterPro"/>
</dbReference>
<dbReference type="EMBL" id="FNDI01000009">
    <property type="protein sequence ID" value="SDH87708.1"/>
    <property type="molecule type" value="Genomic_DNA"/>
</dbReference>